<dbReference type="AlphaFoldDB" id="A0A1M7RNR9"/>
<dbReference type="Pfam" id="PF00005">
    <property type="entry name" value="ABC_tran"/>
    <property type="match status" value="1"/>
</dbReference>
<evidence type="ECO:0000256" key="8">
    <source>
        <dbReference type="ARBA" id="ARBA00023251"/>
    </source>
</evidence>
<sequence>MNAVRTRGLGKAYRDATAVRGLDLTVPRGTTFGFLGPNGAGKSTTIGMLCTLIRPTAGEASVAGQDINRAPHEVRRRIGLVTQESTVDQDLSAIENLSFHAELYGASRRDARRRAGAVLEIMHLAERGRSPVRTYSGGMRRRLDIARGLMHEPEVLFLDEPTAGLDPHSRANIWTRLHELRQRQGITIFLTTHYLEEAENCGRIAVIDRGSVVAEGSPADLKSTVGDDLVCLRTADDAAAVHAVRTQLGLAAALVNHEVRVRATDGAALIPALIQAVTVPVTSVTVVKPSLDDVFLHHTGRTIGEPVGDPR</sequence>
<dbReference type="PROSITE" id="PS50893">
    <property type="entry name" value="ABC_TRANSPORTER_2"/>
    <property type="match status" value="1"/>
</dbReference>
<dbReference type="InterPro" id="IPR003593">
    <property type="entry name" value="AAA+_ATPase"/>
</dbReference>
<dbReference type="GO" id="GO:1900753">
    <property type="term" value="P:doxorubicin transport"/>
    <property type="evidence" value="ECO:0007669"/>
    <property type="project" value="InterPro"/>
</dbReference>
<keyword evidence="5 11" id="KW-0067">ATP-binding</keyword>
<evidence type="ECO:0000313" key="11">
    <source>
        <dbReference type="EMBL" id="SHN47904.1"/>
    </source>
</evidence>
<dbReference type="GO" id="GO:0043215">
    <property type="term" value="P:daunorubicin transport"/>
    <property type="evidence" value="ECO:0007669"/>
    <property type="project" value="InterPro"/>
</dbReference>
<dbReference type="InterPro" id="IPR050763">
    <property type="entry name" value="ABC_transporter_ATP-binding"/>
</dbReference>
<dbReference type="InterPro" id="IPR027417">
    <property type="entry name" value="P-loop_NTPase"/>
</dbReference>
<dbReference type="RefSeq" id="WP_073266215.1">
    <property type="nucleotide sequence ID" value="NZ_FRCS01000030.1"/>
</dbReference>
<keyword evidence="12" id="KW-1185">Reference proteome</keyword>
<dbReference type="PANTHER" id="PTHR42711">
    <property type="entry name" value="ABC TRANSPORTER ATP-BINDING PROTEIN"/>
    <property type="match status" value="1"/>
</dbReference>
<dbReference type="NCBIfam" id="TIGR01188">
    <property type="entry name" value="drrA"/>
    <property type="match status" value="1"/>
</dbReference>
<dbReference type="Proteomes" id="UP000184440">
    <property type="component" value="Unassembled WGS sequence"/>
</dbReference>
<comment type="similarity">
    <text evidence="9">Belongs to the ABC transporter superfamily. Drug exporter-1 (DrugE1) (TC 3.A.1.105) family.</text>
</comment>
<reference evidence="11 12" key="1">
    <citation type="submission" date="2016-11" db="EMBL/GenBank/DDBJ databases">
        <authorList>
            <person name="Jaros S."/>
            <person name="Januszkiewicz K."/>
            <person name="Wedrychowicz H."/>
        </authorList>
    </citation>
    <scope>NUCLEOTIDE SEQUENCE [LARGE SCALE GENOMIC DNA]</scope>
    <source>
        <strain evidence="11 12">DSM 46144</strain>
    </source>
</reference>
<evidence type="ECO:0000256" key="2">
    <source>
        <dbReference type="ARBA" id="ARBA00022448"/>
    </source>
</evidence>
<dbReference type="GO" id="GO:0016887">
    <property type="term" value="F:ATP hydrolysis activity"/>
    <property type="evidence" value="ECO:0007669"/>
    <property type="project" value="InterPro"/>
</dbReference>
<dbReference type="GO" id="GO:0005886">
    <property type="term" value="C:plasma membrane"/>
    <property type="evidence" value="ECO:0007669"/>
    <property type="project" value="UniProtKB-SubCell"/>
</dbReference>
<comment type="subcellular location">
    <subcellularLocation>
        <location evidence="1">Cell membrane</location>
        <topology evidence="1">Peripheral membrane protein</topology>
        <orientation evidence="1">Cytoplasmic side</orientation>
    </subcellularLocation>
</comment>
<keyword evidence="3" id="KW-1003">Cell membrane</keyword>
<evidence type="ECO:0000256" key="7">
    <source>
        <dbReference type="ARBA" id="ARBA00023136"/>
    </source>
</evidence>
<keyword evidence="7" id="KW-0472">Membrane</keyword>
<accession>A0A1M7RNR9</accession>
<proteinExistence type="inferred from homology"/>
<evidence type="ECO:0000256" key="1">
    <source>
        <dbReference type="ARBA" id="ARBA00004413"/>
    </source>
</evidence>
<keyword evidence="6" id="KW-1278">Translocase</keyword>
<dbReference type="PROSITE" id="PS00211">
    <property type="entry name" value="ABC_TRANSPORTER_1"/>
    <property type="match status" value="1"/>
</dbReference>
<name>A0A1M7RNR9_9ACTN</name>
<dbReference type="InterPro" id="IPR005894">
    <property type="entry name" value="DrrA"/>
</dbReference>
<dbReference type="Gene3D" id="3.40.50.300">
    <property type="entry name" value="P-loop containing nucleotide triphosphate hydrolases"/>
    <property type="match status" value="1"/>
</dbReference>
<dbReference type="SUPFAM" id="SSF52540">
    <property type="entry name" value="P-loop containing nucleoside triphosphate hydrolases"/>
    <property type="match status" value="1"/>
</dbReference>
<evidence type="ECO:0000259" key="10">
    <source>
        <dbReference type="PROSITE" id="PS50893"/>
    </source>
</evidence>
<evidence type="ECO:0000256" key="6">
    <source>
        <dbReference type="ARBA" id="ARBA00022967"/>
    </source>
</evidence>
<evidence type="ECO:0000256" key="3">
    <source>
        <dbReference type="ARBA" id="ARBA00022475"/>
    </source>
</evidence>
<dbReference type="GO" id="GO:0046677">
    <property type="term" value="P:response to antibiotic"/>
    <property type="evidence" value="ECO:0007669"/>
    <property type="project" value="UniProtKB-KW"/>
</dbReference>
<feature type="domain" description="ABC transporter" evidence="10">
    <location>
        <begin position="4"/>
        <end position="234"/>
    </location>
</feature>
<protein>
    <submittedName>
        <fullName evidence="11">ABC-2 type transport system ATP-binding protein</fullName>
    </submittedName>
</protein>
<gene>
    <name evidence="11" type="ORF">SAMN05443668_1307</name>
</gene>
<keyword evidence="2" id="KW-0813">Transport</keyword>
<dbReference type="EMBL" id="FRCS01000030">
    <property type="protein sequence ID" value="SHN47904.1"/>
    <property type="molecule type" value="Genomic_DNA"/>
</dbReference>
<dbReference type="PANTHER" id="PTHR42711:SF19">
    <property type="entry name" value="DOXORUBICIN RESISTANCE ATP-BINDING PROTEIN DRRA"/>
    <property type="match status" value="1"/>
</dbReference>
<dbReference type="InterPro" id="IPR017871">
    <property type="entry name" value="ABC_transporter-like_CS"/>
</dbReference>
<evidence type="ECO:0000256" key="9">
    <source>
        <dbReference type="ARBA" id="ARBA00049985"/>
    </source>
</evidence>
<evidence type="ECO:0000256" key="4">
    <source>
        <dbReference type="ARBA" id="ARBA00022741"/>
    </source>
</evidence>
<dbReference type="GO" id="GO:0005524">
    <property type="term" value="F:ATP binding"/>
    <property type="evidence" value="ECO:0007669"/>
    <property type="project" value="UniProtKB-KW"/>
</dbReference>
<evidence type="ECO:0000256" key="5">
    <source>
        <dbReference type="ARBA" id="ARBA00022840"/>
    </source>
</evidence>
<organism evidence="11 12">
    <name type="scientific">Cryptosporangium aurantiacum</name>
    <dbReference type="NCBI Taxonomy" id="134849"/>
    <lineage>
        <taxon>Bacteria</taxon>
        <taxon>Bacillati</taxon>
        <taxon>Actinomycetota</taxon>
        <taxon>Actinomycetes</taxon>
        <taxon>Cryptosporangiales</taxon>
        <taxon>Cryptosporangiaceae</taxon>
        <taxon>Cryptosporangium</taxon>
    </lineage>
</organism>
<keyword evidence="4" id="KW-0547">Nucleotide-binding</keyword>
<dbReference type="InterPro" id="IPR003439">
    <property type="entry name" value="ABC_transporter-like_ATP-bd"/>
</dbReference>
<dbReference type="SMART" id="SM00382">
    <property type="entry name" value="AAA"/>
    <property type="match status" value="1"/>
</dbReference>
<dbReference type="OrthoDB" id="9804819at2"/>
<dbReference type="STRING" id="134849.SAMN05443668_1307"/>
<keyword evidence="8" id="KW-0046">Antibiotic resistance</keyword>
<evidence type="ECO:0000313" key="12">
    <source>
        <dbReference type="Proteomes" id="UP000184440"/>
    </source>
</evidence>